<organism evidence="1 2">
    <name type="scientific">Candidatus Galacturonatibacter soehngenii</name>
    <dbReference type="NCBI Taxonomy" id="2307010"/>
    <lineage>
        <taxon>Bacteria</taxon>
        <taxon>Bacillati</taxon>
        <taxon>Bacillota</taxon>
        <taxon>Clostridia</taxon>
        <taxon>Lachnospirales</taxon>
        <taxon>Lachnospiraceae</taxon>
        <taxon>Candidatus Galacturonatibacter</taxon>
    </lineage>
</organism>
<dbReference type="Proteomes" id="UP000461768">
    <property type="component" value="Unassembled WGS sequence"/>
</dbReference>
<reference evidence="1 2" key="2">
    <citation type="submission" date="2020-02" db="EMBL/GenBank/DDBJ databases">
        <title>Candidatus Galacturonibacter soehngenii shows hetero-acetogenic catabolism of galacturonic acid but lacks a canonical carbon monoxide dehydrogenase/acetyl-CoA synthase complex.</title>
        <authorList>
            <person name="Diender M."/>
            <person name="Stouten G.R."/>
            <person name="Petersen J.F."/>
            <person name="Nielsen P.H."/>
            <person name="Dueholm M.S."/>
            <person name="Pronk J.T."/>
            <person name="Van Loosdrecht M.C.M."/>
        </authorList>
    </citation>
    <scope>NUCLEOTIDE SEQUENCE [LARGE SCALE GENOMIC DNA]</scope>
    <source>
        <strain evidence="1">GalUA</strain>
    </source>
</reference>
<sequence length="66" mass="7845">MKKNNIAHENMLDLIKQQYLPDENEIKMIKLILDLFSSKGQFYAVVCVYQYGVIQGKRKARKKKKR</sequence>
<comment type="caution">
    <text evidence="1">The sequence shown here is derived from an EMBL/GenBank/DDBJ whole genome shotgun (WGS) entry which is preliminary data.</text>
</comment>
<keyword evidence="2" id="KW-1185">Reference proteome</keyword>
<gene>
    <name evidence="1" type="ORF">F7O84_01375</name>
</gene>
<reference evidence="1 2" key="1">
    <citation type="submission" date="2019-09" db="EMBL/GenBank/DDBJ databases">
        <authorList>
            <person name="Valk L.C."/>
        </authorList>
    </citation>
    <scope>NUCLEOTIDE SEQUENCE [LARGE SCALE GENOMIC DNA]</scope>
    <source>
        <strain evidence="1">GalUA</strain>
    </source>
</reference>
<proteinExistence type="predicted"/>
<evidence type="ECO:0000313" key="2">
    <source>
        <dbReference type="Proteomes" id="UP000461768"/>
    </source>
</evidence>
<dbReference type="EMBL" id="WAGX01000003">
    <property type="protein sequence ID" value="KAB1440511.1"/>
    <property type="molecule type" value="Genomic_DNA"/>
</dbReference>
<dbReference type="AlphaFoldDB" id="A0A7V7QNE1"/>
<evidence type="ECO:0000313" key="1">
    <source>
        <dbReference type="EMBL" id="KAB1440511.1"/>
    </source>
</evidence>
<protein>
    <submittedName>
        <fullName evidence="1">Uncharacterized protein</fullName>
    </submittedName>
</protein>
<accession>A0A7V7QNE1</accession>
<name>A0A7V7QNE1_9FIRM</name>
<dbReference type="RefSeq" id="WP_151141025.1">
    <property type="nucleotide sequence ID" value="NZ_WAGX01000003.1"/>
</dbReference>